<feature type="region of interest" description="Disordered" evidence="1">
    <location>
        <begin position="115"/>
        <end position="142"/>
    </location>
</feature>
<organism evidence="2 3">
    <name type="scientific">Phanerochaete sordida</name>
    <dbReference type="NCBI Taxonomy" id="48140"/>
    <lineage>
        <taxon>Eukaryota</taxon>
        <taxon>Fungi</taxon>
        <taxon>Dikarya</taxon>
        <taxon>Basidiomycota</taxon>
        <taxon>Agaricomycotina</taxon>
        <taxon>Agaricomycetes</taxon>
        <taxon>Polyporales</taxon>
        <taxon>Phanerochaetaceae</taxon>
        <taxon>Phanerochaete</taxon>
    </lineage>
</organism>
<sequence>MDVHPDPPPSVPAPKRRSWILPGAAWLGLRPKPVAHVNLVSKEKSKGSDAEGESIYSPRVKLTYTPPTPLPAPFPKTLAIEGLHLYIASSIFVRHTLNALYTDLAVTLQRVRVHGSQESGSLPPGAPPATRPKREGRRARDKRVSIGLTVNGIGRVSGAPTEWQVGCTYTFSPLTGLIVHHSVDTIEPAPHHALFEALGKFGLLSGQNGGKTGGVGQ</sequence>
<gene>
    <name evidence="2" type="ORF">PsYK624_084800</name>
</gene>
<evidence type="ECO:0000313" key="2">
    <source>
        <dbReference type="EMBL" id="GJE92326.1"/>
    </source>
</evidence>
<dbReference type="EMBL" id="BPQB01000026">
    <property type="protein sequence ID" value="GJE92326.1"/>
    <property type="molecule type" value="Genomic_DNA"/>
</dbReference>
<dbReference type="AlphaFoldDB" id="A0A9P3GCM9"/>
<accession>A0A9P3GCM9</accession>
<proteinExistence type="predicted"/>
<evidence type="ECO:0000313" key="3">
    <source>
        <dbReference type="Proteomes" id="UP000703269"/>
    </source>
</evidence>
<keyword evidence="3" id="KW-1185">Reference proteome</keyword>
<comment type="caution">
    <text evidence="2">The sequence shown here is derived from an EMBL/GenBank/DDBJ whole genome shotgun (WGS) entry which is preliminary data.</text>
</comment>
<evidence type="ECO:0000256" key="1">
    <source>
        <dbReference type="SAM" id="MobiDB-lite"/>
    </source>
</evidence>
<protein>
    <submittedName>
        <fullName evidence="2">Uncharacterized protein</fullName>
    </submittedName>
</protein>
<dbReference type="Proteomes" id="UP000703269">
    <property type="component" value="Unassembled WGS sequence"/>
</dbReference>
<reference evidence="2 3" key="1">
    <citation type="submission" date="2021-08" db="EMBL/GenBank/DDBJ databases">
        <title>Draft Genome Sequence of Phanerochaete sordida strain YK-624.</title>
        <authorList>
            <person name="Mori T."/>
            <person name="Dohra H."/>
            <person name="Suzuki T."/>
            <person name="Kawagishi H."/>
            <person name="Hirai H."/>
        </authorList>
    </citation>
    <scope>NUCLEOTIDE SEQUENCE [LARGE SCALE GENOMIC DNA]</scope>
    <source>
        <strain evidence="2 3">YK-624</strain>
    </source>
</reference>
<name>A0A9P3GCM9_9APHY</name>
<dbReference type="OrthoDB" id="1099063at2759"/>